<dbReference type="InterPro" id="IPR005045">
    <property type="entry name" value="CDC50/LEM3_fam"/>
</dbReference>
<dbReference type="GO" id="GO:0005783">
    <property type="term" value="C:endoplasmic reticulum"/>
    <property type="evidence" value="ECO:0007669"/>
    <property type="project" value="TreeGrafter"/>
</dbReference>
<dbReference type="GO" id="GO:0005794">
    <property type="term" value="C:Golgi apparatus"/>
    <property type="evidence" value="ECO:0007669"/>
    <property type="project" value="TreeGrafter"/>
</dbReference>
<evidence type="ECO:0000256" key="1">
    <source>
        <dbReference type="ARBA" id="ARBA00004141"/>
    </source>
</evidence>
<comment type="similarity">
    <text evidence="2">Belongs to the CDC50/LEM3 family.</text>
</comment>
<evidence type="ECO:0000256" key="4">
    <source>
        <dbReference type="ARBA" id="ARBA00022989"/>
    </source>
</evidence>
<keyword evidence="5" id="KW-0472">Membrane</keyword>
<keyword evidence="4" id="KW-1133">Transmembrane helix</keyword>
<dbReference type="EMBL" id="GHBR01000765">
    <property type="protein sequence ID" value="NDJ96244.1"/>
    <property type="molecule type" value="Transcribed_RNA"/>
</dbReference>
<proteinExistence type="inferred from homology"/>
<evidence type="ECO:0000256" key="3">
    <source>
        <dbReference type="ARBA" id="ARBA00022692"/>
    </source>
</evidence>
<name>A0A6B2FX45_MYXSQ</name>
<accession>A0A6B2FX45</accession>
<keyword evidence="3" id="KW-0812">Transmembrane</keyword>
<dbReference type="PANTHER" id="PTHR10926:SF0">
    <property type="entry name" value="CDC50, ISOFORM A"/>
    <property type="match status" value="1"/>
</dbReference>
<sequence>MTGFNQAIKPLRDSFDPLQLNGNIKQNPSDKCGIWSKNNLEWVLPCGAQAFTVFNDTFKFYSQNESIIYELSYIPLITSERTKFRLPKLSEGETLAQVYDRFSSPMSWSANLSQLEPNRSEYNGVINPDFVNWMLGSPFNFFTKPYREISGPKFLYAGNYSLVVNYSILARAH</sequence>
<evidence type="ECO:0000256" key="2">
    <source>
        <dbReference type="ARBA" id="ARBA00009457"/>
    </source>
</evidence>
<reference evidence="6" key="1">
    <citation type="submission" date="2018-11" db="EMBL/GenBank/DDBJ databases">
        <title>Myxobolus squamalis genome and transcriptome.</title>
        <authorList>
            <person name="Yahalomi D."/>
            <person name="Atkinson S.D."/>
            <person name="Neuhof M."/>
            <person name="Chang E.S."/>
            <person name="Philippe H."/>
            <person name="Cartwright P."/>
            <person name="Bartholomew J.L."/>
            <person name="Huchon D."/>
        </authorList>
    </citation>
    <scope>NUCLEOTIDE SEQUENCE</scope>
    <source>
        <strain evidence="6">71B08</strain>
        <tissue evidence="6">Whole</tissue>
    </source>
</reference>
<evidence type="ECO:0000313" key="6">
    <source>
        <dbReference type="EMBL" id="NDJ96244.1"/>
    </source>
</evidence>
<organism evidence="6">
    <name type="scientific">Myxobolus squamalis</name>
    <name type="common">Myxosporean</name>
    <dbReference type="NCBI Taxonomy" id="59785"/>
    <lineage>
        <taxon>Eukaryota</taxon>
        <taxon>Metazoa</taxon>
        <taxon>Cnidaria</taxon>
        <taxon>Myxozoa</taxon>
        <taxon>Myxosporea</taxon>
        <taxon>Bivalvulida</taxon>
        <taxon>Platysporina</taxon>
        <taxon>Myxobolidae</taxon>
        <taxon>Myxobolus</taxon>
    </lineage>
</organism>
<dbReference type="GO" id="GO:0005886">
    <property type="term" value="C:plasma membrane"/>
    <property type="evidence" value="ECO:0007669"/>
    <property type="project" value="TreeGrafter"/>
</dbReference>
<comment type="subcellular location">
    <subcellularLocation>
        <location evidence="1">Membrane</location>
        <topology evidence="1">Multi-pass membrane protein</topology>
    </subcellularLocation>
</comment>
<dbReference type="AlphaFoldDB" id="A0A6B2FX45"/>
<dbReference type="Pfam" id="PF03381">
    <property type="entry name" value="CDC50"/>
    <property type="match status" value="1"/>
</dbReference>
<evidence type="ECO:0000256" key="5">
    <source>
        <dbReference type="ARBA" id="ARBA00023136"/>
    </source>
</evidence>
<protein>
    <submittedName>
        <fullName evidence="6">Cell cycle control protein 50A (Trinotate prediction)</fullName>
    </submittedName>
</protein>
<dbReference type="PANTHER" id="PTHR10926">
    <property type="entry name" value="CELL CYCLE CONTROL PROTEIN 50"/>
    <property type="match status" value="1"/>
</dbReference>